<feature type="transmembrane region" description="Helical" evidence="7">
    <location>
        <begin position="166"/>
        <end position="183"/>
    </location>
</feature>
<dbReference type="Gene3D" id="1.20.1250.20">
    <property type="entry name" value="MFS general substrate transporter like domains"/>
    <property type="match status" value="2"/>
</dbReference>
<evidence type="ECO:0000256" key="3">
    <source>
        <dbReference type="ARBA" id="ARBA00022475"/>
    </source>
</evidence>
<dbReference type="PANTHER" id="PTHR23513:SF6">
    <property type="entry name" value="MAJOR FACILITATOR SUPERFAMILY ASSOCIATED DOMAIN-CONTAINING PROTEIN"/>
    <property type="match status" value="1"/>
</dbReference>
<dbReference type="InterPro" id="IPR010290">
    <property type="entry name" value="TM_effector"/>
</dbReference>
<feature type="transmembrane region" description="Helical" evidence="7">
    <location>
        <begin position="216"/>
        <end position="238"/>
    </location>
</feature>
<dbReference type="PROSITE" id="PS50850">
    <property type="entry name" value="MFS"/>
    <property type="match status" value="1"/>
</dbReference>
<keyword evidence="5 7" id="KW-1133">Transmembrane helix</keyword>
<feature type="transmembrane region" description="Helical" evidence="7">
    <location>
        <begin position="370"/>
        <end position="390"/>
    </location>
</feature>
<sequence>MKHRAYYGLLSTTALSGFGDAFGLLAMEWLVYEITGSKLAMGALALSSGIPELMIRLLGSPLSDRLPRHRLMAGLAAVRLTAILLPWIAGLAGHLQLWHLFLAAGLSGSCSALFMPTAMALVPEAAGSRKLTRAFAMIDGSRNAAALVGPAIAGGVVAGFGSLPALGINAACYLAAIAMLLLLPRSTRRNETPSASIAAYLREITEGFSFYRQVPAMFAVMVMVSISNMCQGAIWTMMVPFVSEVLQLDAAAMGTFTTATALGSLTGLGLISWLGDIKQRRLVMVFSLAAIGCFNAILGLTRSYPVALAALFASGACGPFFGSLSSSLHGKLVPDRLQGRVNANRFLIGGALYPVGTFAGSIVAEHYGVQTMFLAAGLLPIFSSCVMLLLPGLRTLNGELSEIRTPFQPDTPALTAVHSRAPMDV</sequence>
<evidence type="ECO:0000313" key="10">
    <source>
        <dbReference type="Proteomes" id="UP000678895"/>
    </source>
</evidence>
<keyword evidence="10" id="KW-1185">Reference proteome</keyword>
<feature type="transmembrane region" description="Helical" evidence="7">
    <location>
        <begin position="98"/>
        <end position="122"/>
    </location>
</feature>
<keyword evidence="2" id="KW-0813">Transport</keyword>
<dbReference type="GO" id="GO:0005886">
    <property type="term" value="C:plasma membrane"/>
    <property type="evidence" value="ECO:0007669"/>
    <property type="project" value="UniProtKB-SubCell"/>
</dbReference>
<feature type="transmembrane region" description="Helical" evidence="7">
    <location>
        <begin position="71"/>
        <end position="92"/>
    </location>
</feature>
<feature type="transmembrane region" description="Helical" evidence="7">
    <location>
        <begin position="39"/>
        <end position="59"/>
    </location>
</feature>
<organism evidence="9 10">
    <name type="scientific">Paenibacillus apis</name>
    <dbReference type="NCBI Taxonomy" id="1792174"/>
    <lineage>
        <taxon>Bacteria</taxon>
        <taxon>Bacillati</taxon>
        <taxon>Bacillota</taxon>
        <taxon>Bacilli</taxon>
        <taxon>Bacillales</taxon>
        <taxon>Paenibacillaceae</taxon>
        <taxon>Paenibacillus</taxon>
    </lineage>
</organism>
<name>A0A919Y3Q8_9BACL</name>
<dbReference type="InterPro" id="IPR036259">
    <property type="entry name" value="MFS_trans_sf"/>
</dbReference>
<feature type="transmembrane region" description="Helical" evidence="7">
    <location>
        <begin position="306"/>
        <end position="325"/>
    </location>
</feature>
<dbReference type="CDD" id="cd06173">
    <property type="entry name" value="MFS_MefA_like"/>
    <property type="match status" value="1"/>
</dbReference>
<feature type="transmembrane region" description="Helical" evidence="7">
    <location>
        <begin position="346"/>
        <end position="364"/>
    </location>
</feature>
<feature type="transmembrane region" description="Helical" evidence="7">
    <location>
        <begin position="282"/>
        <end position="300"/>
    </location>
</feature>
<dbReference type="GO" id="GO:0022857">
    <property type="term" value="F:transmembrane transporter activity"/>
    <property type="evidence" value="ECO:0007669"/>
    <property type="project" value="InterPro"/>
</dbReference>
<reference evidence="9" key="1">
    <citation type="submission" date="2021-03" db="EMBL/GenBank/DDBJ databases">
        <title>Antimicrobial resistance genes in bacteria isolated from Japanese honey, and their potential for conferring macrolide and lincosamide resistance in the American foulbrood pathogen Paenibacillus larvae.</title>
        <authorList>
            <person name="Okamoto M."/>
            <person name="Kumagai M."/>
            <person name="Kanamori H."/>
            <person name="Takamatsu D."/>
        </authorList>
    </citation>
    <scope>NUCLEOTIDE SEQUENCE</scope>
    <source>
        <strain evidence="9">J41TS4</strain>
    </source>
</reference>
<dbReference type="EMBL" id="BORS01000011">
    <property type="protein sequence ID" value="GIO43546.1"/>
    <property type="molecule type" value="Genomic_DNA"/>
</dbReference>
<keyword evidence="4 7" id="KW-0812">Transmembrane</keyword>
<dbReference type="Pfam" id="PF05977">
    <property type="entry name" value="MFS_3"/>
    <property type="match status" value="1"/>
</dbReference>
<evidence type="ECO:0000256" key="4">
    <source>
        <dbReference type="ARBA" id="ARBA00022692"/>
    </source>
</evidence>
<keyword evidence="3" id="KW-1003">Cell membrane</keyword>
<feature type="domain" description="Major facilitator superfamily (MFS) profile" evidence="8">
    <location>
        <begin position="216"/>
        <end position="425"/>
    </location>
</feature>
<evidence type="ECO:0000256" key="1">
    <source>
        <dbReference type="ARBA" id="ARBA00004651"/>
    </source>
</evidence>
<evidence type="ECO:0000256" key="6">
    <source>
        <dbReference type="ARBA" id="ARBA00023136"/>
    </source>
</evidence>
<dbReference type="PANTHER" id="PTHR23513">
    <property type="entry name" value="INTEGRAL MEMBRANE EFFLUX PROTEIN-RELATED"/>
    <property type="match status" value="1"/>
</dbReference>
<evidence type="ECO:0000256" key="7">
    <source>
        <dbReference type="SAM" id="Phobius"/>
    </source>
</evidence>
<evidence type="ECO:0000313" key="9">
    <source>
        <dbReference type="EMBL" id="GIO43546.1"/>
    </source>
</evidence>
<evidence type="ECO:0000256" key="2">
    <source>
        <dbReference type="ARBA" id="ARBA00022448"/>
    </source>
</evidence>
<dbReference type="AlphaFoldDB" id="A0A919Y3Q8"/>
<protein>
    <submittedName>
        <fullName evidence="9">MFS transporter</fullName>
    </submittedName>
</protein>
<comment type="subcellular location">
    <subcellularLocation>
        <location evidence="1">Cell membrane</location>
        <topology evidence="1">Multi-pass membrane protein</topology>
    </subcellularLocation>
</comment>
<accession>A0A919Y3Q8</accession>
<feature type="transmembrane region" description="Helical" evidence="7">
    <location>
        <begin position="250"/>
        <end position="275"/>
    </location>
</feature>
<keyword evidence="6 7" id="KW-0472">Membrane</keyword>
<comment type="caution">
    <text evidence="9">The sequence shown here is derived from an EMBL/GenBank/DDBJ whole genome shotgun (WGS) entry which is preliminary data.</text>
</comment>
<proteinExistence type="predicted"/>
<evidence type="ECO:0000256" key="5">
    <source>
        <dbReference type="ARBA" id="ARBA00022989"/>
    </source>
</evidence>
<feature type="transmembrane region" description="Helical" evidence="7">
    <location>
        <begin position="143"/>
        <end position="160"/>
    </location>
</feature>
<feature type="transmembrane region" description="Helical" evidence="7">
    <location>
        <begin position="7"/>
        <end position="27"/>
    </location>
</feature>
<dbReference type="Proteomes" id="UP000678895">
    <property type="component" value="Unassembled WGS sequence"/>
</dbReference>
<gene>
    <name evidence="9" type="ORF">J41TS4_33040</name>
</gene>
<dbReference type="InterPro" id="IPR020846">
    <property type="entry name" value="MFS_dom"/>
</dbReference>
<dbReference type="SUPFAM" id="SSF103473">
    <property type="entry name" value="MFS general substrate transporter"/>
    <property type="match status" value="1"/>
</dbReference>
<evidence type="ECO:0000259" key="8">
    <source>
        <dbReference type="PROSITE" id="PS50850"/>
    </source>
</evidence>